<dbReference type="STRING" id="546871.SAMN04488543_0207"/>
<evidence type="ECO:0000256" key="1">
    <source>
        <dbReference type="ARBA" id="ARBA00010169"/>
    </source>
</evidence>
<evidence type="ECO:0000313" key="3">
    <source>
        <dbReference type="Proteomes" id="UP000199092"/>
    </source>
</evidence>
<dbReference type="EMBL" id="LT629749">
    <property type="protein sequence ID" value="SDR72271.1"/>
    <property type="molecule type" value="Genomic_DNA"/>
</dbReference>
<name>A0A1H1LCE5_9ACTN</name>
<dbReference type="PANTHER" id="PTHR23419:SF8">
    <property type="entry name" value="FI09726P"/>
    <property type="match status" value="1"/>
</dbReference>
<dbReference type="Proteomes" id="UP000199092">
    <property type="component" value="Chromosome I"/>
</dbReference>
<protein>
    <submittedName>
        <fullName evidence="2">Divalent cation tolerance protein</fullName>
    </submittedName>
</protein>
<dbReference type="Pfam" id="PF03091">
    <property type="entry name" value="CutA1"/>
    <property type="match status" value="1"/>
</dbReference>
<dbReference type="InterPro" id="IPR004323">
    <property type="entry name" value="Ion_tolerance_CutA"/>
</dbReference>
<reference evidence="2 3" key="1">
    <citation type="submission" date="2016-10" db="EMBL/GenBank/DDBJ databases">
        <authorList>
            <person name="de Groot N.N."/>
        </authorList>
    </citation>
    <scope>NUCLEOTIDE SEQUENCE [LARGE SCALE GENOMIC DNA]</scope>
    <source>
        <strain evidence="2 3">DSM 21741</strain>
    </source>
</reference>
<dbReference type="PANTHER" id="PTHR23419">
    <property type="entry name" value="DIVALENT CATION TOLERANCE CUTA-RELATED"/>
    <property type="match status" value="1"/>
</dbReference>
<keyword evidence="3" id="KW-1185">Reference proteome</keyword>
<dbReference type="InterPro" id="IPR015867">
    <property type="entry name" value="N-reg_PII/ATP_PRibTrfase_C"/>
</dbReference>
<comment type="similarity">
    <text evidence="1">Belongs to the CutA family.</text>
</comment>
<dbReference type="GO" id="GO:0005507">
    <property type="term" value="F:copper ion binding"/>
    <property type="evidence" value="ECO:0007669"/>
    <property type="project" value="TreeGrafter"/>
</dbReference>
<dbReference type="GO" id="GO:0010038">
    <property type="term" value="P:response to metal ion"/>
    <property type="evidence" value="ECO:0007669"/>
    <property type="project" value="InterPro"/>
</dbReference>
<evidence type="ECO:0000313" key="2">
    <source>
        <dbReference type="EMBL" id="SDR72271.1"/>
    </source>
</evidence>
<dbReference type="AlphaFoldDB" id="A0A1H1LCE5"/>
<sequence length="118" mass="13109">MTADPEEVCEVVITAPDEAWLLNFTRQLVDARLAACGHHTAIRSIYTWAGAVHDRSETRVALHTRTSCVPAIIAITNEEHPYDVPCVISLPITRADPNYRAWILDSTTSESERAHADL</sequence>
<dbReference type="SUPFAM" id="SSF54913">
    <property type="entry name" value="GlnB-like"/>
    <property type="match status" value="1"/>
</dbReference>
<gene>
    <name evidence="2" type="ORF">SAMN04488543_0207</name>
</gene>
<dbReference type="InterPro" id="IPR011322">
    <property type="entry name" value="N-reg_PII-like_a/b"/>
</dbReference>
<proteinExistence type="inferred from homology"/>
<organism evidence="2 3">
    <name type="scientific">Friedmanniella luteola</name>
    <dbReference type="NCBI Taxonomy" id="546871"/>
    <lineage>
        <taxon>Bacteria</taxon>
        <taxon>Bacillati</taxon>
        <taxon>Actinomycetota</taxon>
        <taxon>Actinomycetes</taxon>
        <taxon>Propionibacteriales</taxon>
        <taxon>Nocardioidaceae</taxon>
        <taxon>Friedmanniella</taxon>
    </lineage>
</organism>
<dbReference type="Gene3D" id="3.30.70.120">
    <property type="match status" value="1"/>
</dbReference>
<accession>A0A1H1LCE5</accession>
<dbReference type="RefSeq" id="WP_231930259.1">
    <property type="nucleotide sequence ID" value="NZ_LT629749.1"/>
</dbReference>